<protein>
    <recommendedName>
        <fullName evidence="3">S-adenosyl methyltransferase</fullName>
    </recommendedName>
</protein>
<accession>A0A8J4E6I7</accession>
<dbReference type="InterPro" id="IPR029063">
    <property type="entry name" value="SAM-dependent_MTases_sf"/>
</dbReference>
<organism evidence="1 2">
    <name type="scientific">Virgisporangium aurantiacum</name>
    <dbReference type="NCBI Taxonomy" id="175570"/>
    <lineage>
        <taxon>Bacteria</taxon>
        <taxon>Bacillati</taxon>
        <taxon>Actinomycetota</taxon>
        <taxon>Actinomycetes</taxon>
        <taxon>Micromonosporales</taxon>
        <taxon>Micromonosporaceae</taxon>
        <taxon>Virgisporangium</taxon>
    </lineage>
</organism>
<comment type="caution">
    <text evidence="1">The sequence shown here is derived from an EMBL/GenBank/DDBJ whole genome shotgun (WGS) entry which is preliminary data.</text>
</comment>
<name>A0A8J4E6I7_9ACTN</name>
<dbReference type="Gene3D" id="3.40.50.150">
    <property type="entry name" value="Vaccinia Virus protein VP39"/>
    <property type="match status" value="1"/>
</dbReference>
<proteinExistence type="predicted"/>
<dbReference type="PIRSF" id="PIRSF017393">
    <property type="entry name" value="MTase_SAV2177"/>
    <property type="match status" value="1"/>
</dbReference>
<evidence type="ECO:0000313" key="2">
    <source>
        <dbReference type="Proteomes" id="UP000612585"/>
    </source>
</evidence>
<reference evidence="1" key="1">
    <citation type="submission" date="2021-01" db="EMBL/GenBank/DDBJ databases">
        <title>Whole genome shotgun sequence of Virgisporangium aurantiacum NBRC 16421.</title>
        <authorList>
            <person name="Komaki H."/>
            <person name="Tamura T."/>
        </authorList>
    </citation>
    <scope>NUCLEOTIDE SEQUENCE</scope>
    <source>
        <strain evidence="1">NBRC 16421</strain>
    </source>
</reference>
<dbReference type="Proteomes" id="UP000612585">
    <property type="component" value="Unassembled WGS sequence"/>
</dbReference>
<dbReference type="AlphaFoldDB" id="A0A8J4E6I7"/>
<dbReference type="RefSeq" id="WP_204005518.1">
    <property type="nucleotide sequence ID" value="NZ_BOPG01000061.1"/>
</dbReference>
<gene>
    <name evidence="1" type="ORF">Vau01_083830</name>
</gene>
<evidence type="ECO:0008006" key="3">
    <source>
        <dbReference type="Google" id="ProtNLM"/>
    </source>
</evidence>
<dbReference type="SUPFAM" id="SSF53335">
    <property type="entry name" value="S-adenosyl-L-methionine-dependent methyltransferases"/>
    <property type="match status" value="1"/>
</dbReference>
<evidence type="ECO:0000313" key="1">
    <source>
        <dbReference type="EMBL" id="GIJ60867.1"/>
    </source>
</evidence>
<dbReference type="EMBL" id="BOPG01000061">
    <property type="protein sequence ID" value="GIJ60867.1"/>
    <property type="molecule type" value="Genomic_DNA"/>
</dbReference>
<sequence>MAHDSPVSQAADAKIDTSIPHSARIWNYWLGGKDNFEVDRVVGDEVKQIFPSIVQAARNSRAFQRRSVAFLAGEVGIRQFLDVGAGLPAPGNTHEVAQAVDPRGRIVYVDDEPMVIAHARALLTGTAEGSVAYVRADLHQTAEVVMGASRTLDLTEPIGLMLLGIVGHVADDAEAHAIVRRLVDAMPSGSYLTMTDGTTASGAASVESMRRYARSGAVPYHLRSPAAFAHFFDGLDPVDPGIVSPPDWRPGPDDEPAPDIGGRCAVARIP</sequence>
<dbReference type="InterPro" id="IPR006764">
    <property type="entry name" value="SAM_dep_MeTrfase_SAV2177_type"/>
</dbReference>
<dbReference type="Pfam" id="PF04672">
    <property type="entry name" value="Methyltransf_19"/>
    <property type="match status" value="1"/>
</dbReference>
<keyword evidence="2" id="KW-1185">Reference proteome</keyword>